<gene>
    <name evidence="2" type="ORF">COU35_04740</name>
</gene>
<organism evidence="2 3">
    <name type="scientific">Candidatus Magasanikbacteria bacterium CG10_big_fil_rev_8_21_14_0_10_47_10</name>
    <dbReference type="NCBI Taxonomy" id="1974652"/>
    <lineage>
        <taxon>Bacteria</taxon>
        <taxon>Candidatus Magasanikiibacteriota</taxon>
    </lineage>
</organism>
<reference evidence="3" key="1">
    <citation type="submission" date="2017-09" db="EMBL/GenBank/DDBJ databases">
        <title>Depth-based differentiation of microbial function through sediment-hosted aquifers and enrichment of novel symbionts in the deep terrestrial subsurface.</title>
        <authorList>
            <person name="Probst A.J."/>
            <person name="Ladd B."/>
            <person name="Jarett J.K."/>
            <person name="Geller-Mcgrath D.E."/>
            <person name="Sieber C.M.K."/>
            <person name="Emerson J.B."/>
            <person name="Anantharaman K."/>
            <person name="Thomas B.C."/>
            <person name="Malmstrom R."/>
            <person name="Stieglmeier M."/>
            <person name="Klingl A."/>
            <person name="Woyke T."/>
            <person name="Ryan C.M."/>
            <person name="Banfield J.F."/>
        </authorList>
    </citation>
    <scope>NUCLEOTIDE SEQUENCE [LARGE SCALE GENOMIC DNA]</scope>
</reference>
<evidence type="ECO:0000256" key="1">
    <source>
        <dbReference type="SAM" id="Phobius"/>
    </source>
</evidence>
<protein>
    <submittedName>
        <fullName evidence="2">Uncharacterized protein</fullName>
    </submittedName>
</protein>
<feature type="transmembrane region" description="Helical" evidence="1">
    <location>
        <begin position="92"/>
        <end position="113"/>
    </location>
</feature>
<evidence type="ECO:0000313" key="3">
    <source>
        <dbReference type="Proteomes" id="UP000230154"/>
    </source>
</evidence>
<keyword evidence="1" id="KW-1133">Transmembrane helix</keyword>
<evidence type="ECO:0000313" key="2">
    <source>
        <dbReference type="EMBL" id="PIR74018.1"/>
    </source>
</evidence>
<comment type="caution">
    <text evidence="2">The sequence shown here is derived from an EMBL/GenBank/DDBJ whole genome shotgun (WGS) entry which is preliminary data.</text>
</comment>
<keyword evidence="1" id="KW-0812">Transmembrane</keyword>
<proteinExistence type="predicted"/>
<sequence>MNNTARKAYRKKIQRAILDNIKDRSSVRKNELIEKLSMDEGWPTPDIVHNVDLLAEGHMLEKDGDVLKILNLGYRPYEPLHVRMYLWLMDDFSRILSLVATSLSIIAVLSTLYG</sequence>
<accession>A0A2H0TPC7</accession>
<keyword evidence="1" id="KW-0472">Membrane</keyword>
<name>A0A2H0TPC7_9BACT</name>
<dbReference type="AlphaFoldDB" id="A0A2H0TPC7"/>
<dbReference type="Proteomes" id="UP000230154">
    <property type="component" value="Unassembled WGS sequence"/>
</dbReference>
<dbReference type="EMBL" id="PFCB01000031">
    <property type="protein sequence ID" value="PIR74018.1"/>
    <property type="molecule type" value="Genomic_DNA"/>
</dbReference>